<dbReference type="Gene3D" id="3.10.490.10">
    <property type="entry name" value="Gamma-glutamyl cyclotransferase-like"/>
    <property type="match status" value="1"/>
</dbReference>
<reference evidence="2 3" key="1">
    <citation type="submission" date="2023-04" db="EMBL/GenBank/DDBJ databases">
        <title>Forest soil microbial communities from Buena Vista Peninsula, Colon Province, Panama.</title>
        <authorList>
            <person name="Bouskill N."/>
        </authorList>
    </citation>
    <scope>NUCLEOTIDE SEQUENCE [LARGE SCALE GENOMIC DNA]</scope>
    <source>
        <strain evidence="2 3">AC80</strain>
    </source>
</reference>
<comment type="caution">
    <text evidence="2">The sequence shown here is derived from an EMBL/GenBank/DDBJ whole genome shotgun (WGS) entry which is preliminary data.</text>
</comment>
<name>A0ABT6L275_9MYCO</name>
<dbReference type="Proteomes" id="UP001160130">
    <property type="component" value="Unassembled WGS sequence"/>
</dbReference>
<keyword evidence="3" id="KW-1185">Reference proteome</keyword>
<protein>
    <recommendedName>
        <fullName evidence="1">Allophanate hydrolase C-terminal domain-containing protein</fullName>
    </recommendedName>
</protein>
<feature type="domain" description="Allophanate hydrolase C-terminal" evidence="1">
    <location>
        <begin position="20"/>
        <end position="62"/>
    </location>
</feature>
<sequence>MGTRVGEMSPQVFAERYGTGAPMLLGKVELDNGQWITGFGCDHAAPAQGRDITEYRGWLAAMS</sequence>
<proteinExistence type="predicted"/>
<dbReference type="EMBL" id="JARXVE010000006">
    <property type="protein sequence ID" value="MDH6197036.1"/>
    <property type="molecule type" value="Genomic_DNA"/>
</dbReference>
<dbReference type="Pfam" id="PF21986">
    <property type="entry name" value="AH_C"/>
    <property type="match status" value="1"/>
</dbReference>
<evidence type="ECO:0000313" key="2">
    <source>
        <dbReference type="EMBL" id="MDH6197036.1"/>
    </source>
</evidence>
<evidence type="ECO:0000259" key="1">
    <source>
        <dbReference type="Pfam" id="PF21986"/>
    </source>
</evidence>
<gene>
    <name evidence="2" type="ORF">M2272_003689</name>
</gene>
<organism evidence="2 3">
    <name type="scientific">Mycolicibacterium frederiksbergense</name>
    <dbReference type="NCBI Taxonomy" id="117567"/>
    <lineage>
        <taxon>Bacteria</taxon>
        <taxon>Bacillati</taxon>
        <taxon>Actinomycetota</taxon>
        <taxon>Actinomycetes</taxon>
        <taxon>Mycobacteriales</taxon>
        <taxon>Mycobacteriaceae</taxon>
        <taxon>Mycolicibacterium</taxon>
    </lineage>
</organism>
<dbReference type="InterPro" id="IPR053844">
    <property type="entry name" value="AH_C"/>
</dbReference>
<accession>A0ABT6L275</accession>
<evidence type="ECO:0000313" key="3">
    <source>
        <dbReference type="Proteomes" id="UP001160130"/>
    </source>
</evidence>